<dbReference type="CDD" id="cd01369">
    <property type="entry name" value="KISc_KHC_KIF5"/>
    <property type="match status" value="1"/>
</dbReference>
<keyword evidence="6 11" id="KW-0175">Coiled coil</keyword>
<evidence type="ECO:0000256" key="10">
    <source>
        <dbReference type="RuleBase" id="RU000394"/>
    </source>
</evidence>
<evidence type="ECO:0000256" key="8">
    <source>
        <dbReference type="ARBA" id="ARBA00023212"/>
    </source>
</evidence>
<feature type="coiled-coil region" evidence="11">
    <location>
        <begin position="740"/>
        <end position="781"/>
    </location>
</feature>
<dbReference type="PANTHER" id="PTHR47968:SF75">
    <property type="entry name" value="CENTROMERE-ASSOCIATED PROTEIN E"/>
    <property type="match status" value="1"/>
</dbReference>
<keyword evidence="2" id="KW-0963">Cytoplasm</keyword>
<organism evidence="14 15">
    <name type="scientific">Allomyces macrogynus (strain ATCC 38327)</name>
    <name type="common">Allomyces javanicus var. macrogynus</name>
    <dbReference type="NCBI Taxonomy" id="578462"/>
    <lineage>
        <taxon>Eukaryota</taxon>
        <taxon>Fungi</taxon>
        <taxon>Fungi incertae sedis</taxon>
        <taxon>Blastocladiomycota</taxon>
        <taxon>Blastocladiomycetes</taxon>
        <taxon>Blastocladiales</taxon>
        <taxon>Blastocladiaceae</taxon>
        <taxon>Allomyces</taxon>
    </lineage>
</organism>
<evidence type="ECO:0000256" key="7">
    <source>
        <dbReference type="ARBA" id="ARBA00023175"/>
    </source>
</evidence>
<comment type="similarity">
    <text evidence="9 10">Belongs to the TRAFAC class myosin-kinesin ATPase superfamily. Kinesin family.</text>
</comment>
<evidence type="ECO:0000313" key="14">
    <source>
        <dbReference type="EMBL" id="KNE67344.1"/>
    </source>
</evidence>
<dbReference type="AlphaFoldDB" id="A0A0L0SYB7"/>
<evidence type="ECO:0000256" key="1">
    <source>
        <dbReference type="ARBA" id="ARBA00004245"/>
    </source>
</evidence>
<dbReference type="eggNOG" id="KOG0240">
    <property type="taxonomic scope" value="Eukaryota"/>
</dbReference>
<dbReference type="FunFam" id="3.40.850.10:FF:000031">
    <property type="entry name" value="Kinesin-like protein"/>
    <property type="match status" value="1"/>
</dbReference>
<dbReference type="Gene3D" id="3.40.850.10">
    <property type="entry name" value="Kinesin motor domain"/>
    <property type="match status" value="1"/>
</dbReference>
<evidence type="ECO:0000256" key="9">
    <source>
        <dbReference type="PROSITE-ProRule" id="PRU00283"/>
    </source>
</evidence>
<evidence type="ECO:0000256" key="3">
    <source>
        <dbReference type="ARBA" id="ARBA00022701"/>
    </source>
</evidence>
<dbReference type="PROSITE" id="PS50067">
    <property type="entry name" value="KINESIN_MOTOR_2"/>
    <property type="match status" value="1"/>
</dbReference>
<name>A0A0L0SYB7_ALLM3</name>
<keyword evidence="8" id="KW-0206">Cytoskeleton</keyword>
<sequence>MSNSITVVLRFRPQNKREIAEGGVPIIDVDSNGETVHIDGKEFKGSFSFDRVFGSNTPQKVLFDHSVKGIVNEVLKGYNGTVFAYGQTGSGKTYTMMGSNIDDEANKGVIPRISEQIFDSIVEAPSNLEFTVKVSYIEIYMEKIRDLLNPTNDNLPVHEDKQRGVYVKGLLEVYVASVGEVFEVMRRGQSARIVAYTAMNAESSRSHSIFVITINQKDLTNGSNRSGRLYLVDLAGSEKVGKTGASGQTLEEAKMINKSLTALGMVINALTDGKSKHVPYRDSKLTRILQESLGGNSRTTLIINSSPSSFNEAETLSTLRFGMRAKSIKNKAKINAELSANELKALLKKSELQIVSFKDYIVALEGEVSLWRAGSAVPPERFVTFDKFSKGELQPLPAPNGAEAAAMSAATEIVRPGSTVSLASAATNGSSASVKVDLRTSSPPLDNDEKEEFLKRENELMDDLTKKESELEKERSFTKTLTDELELLKKREGEIFDENKELTATLHDLKMQLEKITFASAETEINMEALKEKNLELSAEIDALRAQLDEMEKSKKYSDEEDKEKRRAEKMAQMMAELDPTSAISEKEKAVRQSLQNLLQELPTAQLDAALESQDLDVVTRELANAKKQLEALTAQLKNMTLDNEMLTKKRAELESRLTTLELEYEDLLGKFIHESASAASRPAASATAANGAAATSPENKTIQEEEQRLHGDGAEHLVDLKERLEQQYSSKRDAYVAEIEQLKTGLLKKNEELAELAASKEALEAANEALTSSLNAAKREASAALGKLAALDKPESEKDKDLERIKKTMSAQLQEFDAMKKALMKDLQNRCEKVVELELSLGEIPHVGAKAAR</sequence>
<dbReference type="Proteomes" id="UP000054350">
    <property type="component" value="Unassembled WGS sequence"/>
</dbReference>
<dbReference type="InterPro" id="IPR036961">
    <property type="entry name" value="Kinesin_motor_dom_sf"/>
</dbReference>
<evidence type="ECO:0000259" key="13">
    <source>
        <dbReference type="PROSITE" id="PS50067"/>
    </source>
</evidence>
<keyword evidence="5 9" id="KW-0067">ATP-binding</keyword>
<dbReference type="PRINTS" id="PR00380">
    <property type="entry name" value="KINESINHEAVY"/>
</dbReference>
<keyword evidence="15" id="KW-1185">Reference proteome</keyword>
<dbReference type="GO" id="GO:0003777">
    <property type="term" value="F:microtubule motor activity"/>
    <property type="evidence" value="ECO:0007669"/>
    <property type="project" value="InterPro"/>
</dbReference>
<feature type="domain" description="Kinesin motor" evidence="13">
    <location>
        <begin position="4"/>
        <end position="328"/>
    </location>
</feature>
<proteinExistence type="inferred from homology"/>
<dbReference type="EMBL" id="GG745353">
    <property type="protein sequence ID" value="KNE67344.1"/>
    <property type="molecule type" value="Genomic_DNA"/>
</dbReference>
<dbReference type="Pfam" id="PF00225">
    <property type="entry name" value="Kinesin"/>
    <property type="match status" value="1"/>
</dbReference>
<comment type="subcellular location">
    <subcellularLocation>
        <location evidence="1">Cytoplasm</location>
        <location evidence="1">Cytoskeleton</location>
    </subcellularLocation>
</comment>
<dbReference type="SMART" id="SM00129">
    <property type="entry name" value="KISc"/>
    <property type="match status" value="1"/>
</dbReference>
<evidence type="ECO:0000256" key="11">
    <source>
        <dbReference type="SAM" id="Coils"/>
    </source>
</evidence>
<dbReference type="GO" id="GO:0005524">
    <property type="term" value="F:ATP binding"/>
    <property type="evidence" value="ECO:0007669"/>
    <property type="project" value="UniProtKB-UniRule"/>
</dbReference>
<evidence type="ECO:0000256" key="12">
    <source>
        <dbReference type="SAM" id="MobiDB-lite"/>
    </source>
</evidence>
<feature type="coiled-coil region" evidence="11">
    <location>
        <begin position="616"/>
        <end position="671"/>
    </location>
</feature>
<feature type="coiled-coil region" evidence="11">
    <location>
        <begin position="520"/>
        <end position="561"/>
    </location>
</feature>
<accession>A0A0L0SYB7</accession>
<feature type="region of interest" description="Disordered" evidence="12">
    <location>
        <begin position="683"/>
        <end position="707"/>
    </location>
</feature>
<dbReference type="OMA" id="DSKSREC"/>
<dbReference type="GO" id="GO:0005874">
    <property type="term" value="C:microtubule"/>
    <property type="evidence" value="ECO:0007669"/>
    <property type="project" value="UniProtKB-KW"/>
</dbReference>
<dbReference type="InterPro" id="IPR019821">
    <property type="entry name" value="Kinesin_motor_CS"/>
</dbReference>
<dbReference type="VEuPathDB" id="FungiDB:AMAG_11812"/>
<keyword evidence="3 10" id="KW-0493">Microtubule</keyword>
<keyword evidence="7 9" id="KW-0505">Motor protein</keyword>
<dbReference type="GO" id="GO:0007018">
    <property type="term" value="P:microtubule-based movement"/>
    <property type="evidence" value="ECO:0007669"/>
    <property type="project" value="InterPro"/>
</dbReference>
<evidence type="ECO:0000313" key="15">
    <source>
        <dbReference type="Proteomes" id="UP000054350"/>
    </source>
</evidence>
<dbReference type="PROSITE" id="PS00411">
    <property type="entry name" value="KINESIN_MOTOR_1"/>
    <property type="match status" value="1"/>
</dbReference>
<protein>
    <recommendedName>
        <fullName evidence="10">Kinesin-like protein</fullName>
    </recommendedName>
</protein>
<feature type="binding site" evidence="9">
    <location>
        <begin position="86"/>
        <end position="93"/>
    </location>
    <ligand>
        <name>ATP</name>
        <dbReference type="ChEBI" id="CHEBI:30616"/>
    </ligand>
</feature>
<dbReference type="STRING" id="578462.A0A0L0SYB7"/>
<dbReference type="InterPro" id="IPR027640">
    <property type="entry name" value="Kinesin-like_fam"/>
</dbReference>
<evidence type="ECO:0000256" key="6">
    <source>
        <dbReference type="ARBA" id="ARBA00023054"/>
    </source>
</evidence>
<dbReference type="OrthoDB" id="3176171at2759"/>
<reference evidence="15" key="2">
    <citation type="submission" date="2009-11" db="EMBL/GenBank/DDBJ databases">
        <title>The Genome Sequence of Allomyces macrogynus strain ATCC 38327.</title>
        <authorList>
            <consortium name="The Broad Institute Genome Sequencing Platform"/>
            <person name="Russ C."/>
            <person name="Cuomo C."/>
            <person name="Shea T."/>
            <person name="Young S.K."/>
            <person name="Zeng Q."/>
            <person name="Koehrsen M."/>
            <person name="Haas B."/>
            <person name="Borodovsky M."/>
            <person name="Guigo R."/>
            <person name="Alvarado L."/>
            <person name="Berlin A."/>
            <person name="Borenstein D."/>
            <person name="Chen Z."/>
            <person name="Engels R."/>
            <person name="Freedman E."/>
            <person name="Gellesch M."/>
            <person name="Goldberg J."/>
            <person name="Griggs A."/>
            <person name="Gujja S."/>
            <person name="Heiman D."/>
            <person name="Hepburn T."/>
            <person name="Howarth C."/>
            <person name="Jen D."/>
            <person name="Larson L."/>
            <person name="Lewis B."/>
            <person name="Mehta T."/>
            <person name="Park D."/>
            <person name="Pearson M."/>
            <person name="Roberts A."/>
            <person name="Saif S."/>
            <person name="Shenoy N."/>
            <person name="Sisk P."/>
            <person name="Stolte C."/>
            <person name="Sykes S."/>
            <person name="Walk T."/>
            <person name="White J."/>
            <person name="Yandava C."/>
            <person name="Burger G."/>
            <person name="Gray M.W."/>
            <person name="Holland P.W.H."/>
            <person name="King N."/>
            <person name="Lang F.B.F."/>
            <person name="Roger A.J."/>
            <person name="Ruiz-Trillo I."/>
            <person name="Lander E."/>
            <person name="Nusbaum C."/>
        </authorList>
    </citation>
    <scope>NUCLEOTIDE SEQUENCE [LARGE SCALE GENOMIC DNA]</scope>
    <source>
        <strain evidence="15">ATCC 38327</strain>
    </source>
</reference>
<dbReference type="InterPro" id="IPR001752">
    <property type="entry name" value="Kinesin_motor_dom"/>
</dbReference>
<dbReference type="SUPFAM" id="SSF52540">
    <property type="entry name" value="P-loop containing nucleoside triphosphate hydrolases"/>
    <property type="match status" value="1"/>
</dbReference>
<evidence type="ECO:0000256" key="5">
    <source>
        <dbReference type="ARBA" id="ARBA00022840"/>
    </source>
</evidence>
<dbReference type="PANTHER" id="PTHR47968">
    <property type="entry name" value="CENTROMERE PROTEIN E"/>
    <property type="match status" value="1"/>
</dbReference>
<reference evidence="14 15" key="1">
    <citation type="submission" date="2009-11" db="EMBL/GenBank/DDBJ databases">
        <title>Annotation of Allomyces macrogynus ATCC 38327.</title>
        <authorList>
            <consortium name="The Broad Institute Genome Sequencing Platform"/>
            <person name="Russ C."/>
            <person name="Cuomo C."/>
            <person name="Burger G."/>
            <person name="Gray M.W."/>
            <person name="Holland P.W.H."/>
            <person name="King N."/>
            <person name="Lang F.B.F."/>
            <person name="Roger A.J."/>
            <person name="Ruiz-Trillo I."/>
            <person name="Young S.K."/>
            <person name="Zeng Q."/>
            <person name="Gargeya S."/>
            <person name="Fitzgerald M."/>
            <person name="Haas B."/>
            <person name="Abouelleil A."/>
            <person name="Alvarado L."/>
            <person name="Arachchi H.M."/>
            <person name="Berlin A."/>
            <person name="Chapman S.B."/>
            <person name="Gearin G."/>
            <person name="Goldberg J."/>
            <person name="Griggs A."/>
            <person name="Gujja S."/>
            <person name="Hansen M."/>
            <person name="Heiman D."/>
            <person name="Howarth C."/>
            <person name="Larimer J."/>
            <person name="Lui A."/>
            <person name="MacDonald P.J.P."/>
            <person name="McCowen C."/>
            <person name="Montmayeur A."/>
            <person name="Murphy C."/>
            <person name="Neiman D."/>
            <person name="Pearson M."/>
            <person name="Priest M."/>
            <person name="Roberts A."/>
            <person name="Saif S."/>
            <person name="Shea T."/>
            <person name="Sisk P."/>
            <person name="Stolte C."/>
            <person name="Sykes S."/>
            <person name="Wortman J."/>
            <person name="Nusbaum C."/>
            <person name="Birren B."/>
        </authorList>
    </citation>
    <scope>NUCLEOTIDE SEQUENCE [LARGE SCALE GENOMIC DNA]</scope>
    <source>
        <strain evidence="14 15">ATCC 38327</strain>
    </source>
</reference>
<keyword evidence="4 9" id="KW-0547">Nucleotide-binding</keyword>
<dbReference type="InterPro" id="IPR027417">
    <property type="entry name" value="P-loop_NTPase"/>
</dbReference>
<feature type="compositionally biased region" description="Low complexity" evidence="12">
    <location>
        <begin position="683"/>
        <end position="697"/>
    </location>
</feature>
<evidence type="ECO:0000256" key="4">
    <source>
        <dbReference type="ARBA" id="ARBA00022741"/>
    </source>
</evidence>
<gene>
    <name evidence="14" type="ORF">AMAG_11812</name>
</gene>
<evidence type="ECO:0000256" key="2">
    <source>
        <dbReference type="ARBA" id="ARBA00022490"/>
    </source>
</evidence>
<dbReference type="GO" id="GO:0008017">
    <property type="term" value="F:microtubule binding"/>
    <property type="evidence" value="ECO:0007669"/>
    <property type="project" value="InterPro"/>
</dbReference>
<feature type="coiled-coil region" evidence="11">
    <location>
        <begin position="447"/>
        <end position="474"/>
    </location>
</feature>